<dbReference type="AlphaFoldDB" id="A0A8T2P265"/>
<dbReference type="Pfam" id="PF19329">
    <property type="entry name" value="KCTD11_21_C"/>
    <property type="match status" value="1"/>
</dbReference>
<keyword evidence="6" id="KW-1185">Reference proteome</keyword>
<dbReference type="SMART" id="SM00225">
    <property type="entry name" value="BTB"/>
    <property type="match status" value="1"/>
</dbReference>
<sequence length="336" mass="38339">MLNLNTPDSNSFQDPVSLNVGGEVYTTTLDTLTRCRDSMLGAMFTGQIPLLRDKRGNFFIDRDGKVFRYILNYLRSNSLDLPDDFKEMALLKREADFFQIRPLLHEIRRYESGPHGVSWRSAVLNADVDCQVRILHFNLKRGPENYELRSCAVRVYTANVFCTACAFIELLCTRFSYRTQEGDMSPQMSEGRPNYLSLEWVPRPEELPQDQYEKHRYRELTATSQVTFPATSLTSVIPDTRAFMEEMLKVSLAEGFRVDSVFPDPSDILNCRSLRFGCLETAWLEAHSRSLHHPALRTELPWYGLPGCPSEAQLQSVRAEGAGRGNRVYVTALTVA</sequence>
<evidence type="ECO:0000256" key="2">
    <source>
        <dbReference type="ARBA" id="ARBA00022604"/>
    </source>
</evidence>
<feature type="domain" description="BTB" evidence="4">
    <location>
        <begin position="14"/>
        <end position="115"/>
    </location>
</feature>
<dbReference type="InterPro" id="IPR000210">
    <property type="entry name" value="BTB/POZ_dom"/>
</dbReference>
<evidence type="ECO:0000313" key="5">
    <source>
        <dbReference type="EMBL" id="KAG9346409.1"/>
    </source>
</evidence>
<gene>
    <name evidence="5" type="ORF">JZ751_006720</name>
</gene>
<protein>
    <recommendedName>
        <fullName evidence="4">BTB domain-containing protein</fullName>
    </recommendedName>
</protein>
<proteinExistence type="predicted"/>
<evidence type="ECO:0000313" key="6">
    <source>
        <dbReference type="Proteomes" id="UP000824540"/>
    </source>
</evidence>
<keyword evidence="2" id="KW-0341">Growth regulation</keyword>
<dbReference type="Proteomes" id="UP000824540">
    <property type="component" value="Unassembled WGS sequence"/>
</dbReference>
<dbReference type="PANTHER" id="PTHR14499:SF7">
    <property type="entry name" value="BTB_POZ DOMAIN-CONTAINING PROTEIN KCTD11"/>
    <property type="match status" value="1"/>
</dbReference>
<dbReference type="GO" id="GO:0051260">
    <property type="term" value="P:protein homooligomerization"/>
    <property type="evidence" value="ECO:0007669"/>
    <property type="project" value="InterPro"/>
</dbReference>
<name>A0A8T2P265_9TELE</name>
<dbReference type="InterPro" id="IPR003131">
    <property type="entry name" value="T1-type_BTB"/>
</dbReference>
<dbReference type="CDD" id="cd18365">
    <property type="entry name" value="BTB_POZ_KCTD6_like"/>
    <property type="match status" value="1"/>
</dbReference>
<comment type="pathway">
    <text evidence="1">Protein modification; protein ubiquitination.</text>
</comment>
<dbReference type="SUPFAM" id="SSF54695">
    <property type="entry name" value="POZ domain"/>
    <property type="match status" value="1"/>
</dbReference>
<evidence type="ECO:0000256" key="3">
    <source>
        <dbReference type="ARBA" id="ARBA00022786"/>
    </source>
</evidence>
<dbReference type="EMBL" id="JAFBMS010000015">
    <property type="protein sequence ID" value="KAG9346409.1"/>
    <property type="molecule type" value="Genomic_DNA"/>
</dbReference>
<reference evidence="5" key="1">
    <citation type="thesis" date="2021" institute="BYU ScholarsArchive" country="Provo, UT, USA">
        <title>Applications of and Algorithms for Genome Assembly and Genomic Analyses with an Emphasis on Marine Teleosts.</title>
        <authorList>
            <person name="Pickett B.D."/>
        </authorList>
    </citation>
    <scope>NUCLEOTIDE SEQUENCE</scope>
    <source>
        <strain evidence="5">HI-2016</strain>
    </source>
</reference>
<dbReference type="InterPro" id="IPR011333">
    <property type="entry name" value="SKP1/BTB/POZ_sf"/>
</dbReference>
<organism evidence="5 6">
    <name type="scientific">Albula glossodonta</name>
    <name type="common">roundjaw bonefish</name>
    <dbReference type="NCBI Taxonomy" id="121402"/>
    <lineage>
        <taxon>Eukaryota</taxon>
        <taxon>Metazoa</taxon>
        <taxon>Chordata</taxon>
        <taxon>Craniata</taxon>
        <taxon>Vertebrata</taxon>
        <taxon>Euteleostomi</taxon>
        <taxon>Actinopterygii</taxon>
        <taxon>Neopterygii</taxon>
        <taxon>Teleostei</taxon>
        <taxon>Albuliformes</taxon>
        <taxon>Albulidae</taxon>
        <taxon>Albula</taxon>
    </lineage>
</organism>
<keyword evidence="3" id="KW-0833">Ubl conjugation pathway</keyword>
<evidence type="ECO:0000259" key="4">
    <source>
        <dbReference type="SMART" id="SM00225"/>
    </source>
</evidence>
<dbReference type="InterPro" id="IPR045763">
    <property type="entry name" value="KCTD11/21_C"/>
</dbReference>
<dbReference type="Pfam" id="PF02214">
    <property type="entry name" value="BTB_2"/>
    <property type="match status" value="1"/>
</dbReference>
<evidence type="ECO:0000256" key="1">
    <source>
        <dbReference type="ARBA" id="ARBA00004906"/>
    </source>
</evidence>
<dbReference type="PANTHER" id="PTHR14499">
    <property type="entry name" value="POTASSIUM CHANNEL TETRAMERIZATION DOMAIN-CONTAINING"/>
    <property type="match status" value="1"/>
</dbReference>
<accession>A0A8T2P265</accession>
<dbReference type="Gene3D" id="3.30.710.10">
    <property type="entry name" value="Potassium Channel Kv1.1, Chain A"/>
    <property type="match status" value="1"/>
</dbReference>
<dbReference type="OrthoDB" id="2414723at2759"/>
<comment type="caution">
    <text evidence="5">The sequence shown here is derived from an EMBL/GenBank/DDBJ whole genome shotgun (WGS) entry which is preliminary data.</text>
</comment>